<evidence type="ECO:0000313" key="3">
    <source>
        <dbReference type="Proteomes" id="UP001243330"/>
    </source>
</evidence>
<feature type="compositionally biased region" description="Low complexity" evidence="1">
    <location>
        <begin position="198"/>
        <end position="208"/>
    </location>
</feature>
<dbReference type="Proteomes" id="UP001243330">
    <property type="component" value="Unassembled WGS sequence"/>
</dbReference>
<protein>
    <submittedName>
        <fullName evidence="2">Uncharacterized protein</fullName>
    </submittedName>
</protein>
<feature type="region of interest" description="Disordered" evidence="1">
    <location>
        <begin position="133"/>
        <end position="209"/>
    </location>
</feature>
<name>A0AAD9AT40_9PEZI</name>
<organism evidence="2 3">
    <name type="scientific">Colletotrichum chrysophilum</name>
    <dbReference type="NCBI Taxonomy" id="1836956"/>
    <lineage>
        <taxon>Eukaryota</taxon>
        <taxon>Fungi</taxon>
        <taxon>Dikarya</taxon>
        <taxon>Ascomycota</taxon>
        <taxon>Pezizomycotina</taxon>
        <taxon>Sordariomycetes</taxon>
        <taxon>Hypocreomycetidae</taxon>
        <taxon>Glomerellales</taxon>
        <taxon>Glomerellaceae</taxon>
        <taxon>Colletotrichum</taxon>
        <taxon>Colletotrichum gloeosporioides species complex</taxon>
    </lineage>
</organism>
<comment type="caution">
    <text evidence="2">The sequence shown here is derived from an EMBL/GenBank/DDBJ whole genome shotgun (WGS) entry which is preliminary data.</text>
</comment>
<sequence length="272" mass="29609">MKKKKLSAGSVDCVRIGTGFLAGWAGKPGWNWKRVVQRKAPPCARCHRPAISGFLGSVAFLAVELSKMRQAGALFLAPRALIPERTSIRVPEFPTTHIDPQTNHFVHLASNPLVAADPSTEFTPVQCRSLPYSNPPLSNVPERGPPSNPSSEHRQTCPASYDFHPPISAHLGPASPSRLTPPRNPHPFPSPSADSRTTRTNPAATTPPFAVNQPLSVLFVICPLRHRHRSIATDRPLTSSPIDCLAGSWPPRSPVLRRAVHGTDFDELSIRP</sequence>
<gene>
    <name evidence="2" type="ORF">CCHR01_04658</name>
</gene>
<accession>A0AAD9AT40</accession>
<proteinExistence type="predicted"/>
<evidence type="ECO:0000256" key="1">
    <source>
        <dbReference type="SAM" id="MobiDB-lite"/>
    </source>
</evidence>
<dbReference type="EMBL" id="JAQOWY010000069">
    <property type="protein sequence ID" value="KAK1852697.1"/>
    <property type="molecule type" value="Genomic_DNA"/>
</dbReference>
<reference evidence="2" key="1">
    <citation type="submission" date="2023-01" db="EMBL/GenBank/DDBJ databases">
        <title>Colletotrichum chrysophilum M932 genome sequence.</title>
        <authorList>
            <person name="Baroncelli R."/>
        </authorList>
    </citation>
    <scope>NUCLEOTIDE SEQUENCE</scope>
    <source>
        <strain evidence="2">M932</strain>
    </source>
</reference>
<dbReference type="AlphaFoldDB" id="A0AAD9AT40"/>
<keyword evidence="3" id="KW-1185">Reference proteome</keyword>
<evidence type="ECO:0000313" key="2">
    <source>
        <dbReference type="EMBL" id="KAK1852697.1"/>
    </source>
</evidence>